<dbReference type="Pfam" id="PF00512">
    <property type="entry name" value="HisKA"/>
    <property type="match status" value="1"/>
</dbReference>
<feature type="domain" description="Response regulatory" evidence="18">
    <location>
        <begin position="643"/>
        <end position="763"/>
    </location>
</feature>
<dbReference type="SUPFAM" id="SSF52172">
    <property type="entry name" value="CheY-like"/>
    <property type="match status" value="2"/>
</dbReference>
<dbReference type="Gene3D" id="3.30.450.20">
    <property type="entry name" value="PAS domain"/>
    <property type="match status" value="1"/>
</dbReference>
<dbReference type="CDD" id="cd17546">
    <property type="entry name" value="REC_hyHK_CKI1_RcsC-like"/>
    <property type="match status" value="1"/>
</dbReference>
<dbReference type="InterPro" id="IPR005467">
    <property type="entry name" value="His_kinase_dom"/>
</dbReference>
<dbReference type="SUPFAM" id="SSF47384">
    <property type="entry name" value="Homodimeric domain of signal transducing histidine kinase"/>
    <property type="match status" value="1"/>
</dbReference>
<feature type="domain" description="Histidine kinase" evidence="17">
    <location>
        <begin position="405"/>
        <end position="626"/>
    </location>
</feature>
<evidence type="ECO:0000256" key="5">
    <source>
        <dbReference type="ARBA" id="ARBA00022741"/>
    </source>
</evidence>
<dbReference type="CDD" id="cd00082">
    <property type="entry name" value="HisKA"/>
    <property type="match status" value="1"/>
</dbReference>
<evidence type="ECO:0000259" key="20">
    <source>
        <dbReference type="PROSITE" id="PS50113"/>
    </source>
</evidence>
<comment type="caution">
    <text evidence="14">Lacks conserved residue(s) required for the propagation of feature annotation.</text>
</comment>
<evidence type="ECO:0000256" key="8">
    <source>
        <dbReference type="ARBA" id="ARBA00023012"/>
    </source>
</evidence>
<evidence type="ECO:0000313" key="23">
    <source>
        <dbReference type="Proteomes" id="UP000580043"/>
    </source>
</evidence>
<evidence type="ECO:0000313" key="22">
    <source>
        <dbReference type="EMBL" id="NML24897.1"/>
    </source>
</evidence>
<comment type="catalytic activity">
    <reaction evidence="1">
        <text>ATP + protein L-histidine = ADP + protein N-phospho-L-histidine.</text>
        <dbReference type="EC" id="2.7.13.3"/>
    </reaction>
</comment>
<comment type="function">
    <text evidence="9">Member of the two-component regulatory system BvgS/BvgA. Phosphorylates BvgA via a four-step phosphorelay in response to environmental signals.</text>
</comment>
<dbReference type="InterPro" id="IPR003594">
    <property type="entry name" value="HATPase_dom"/>
</dbReference>
<feature type="transmembrane region" description="Helical" evidence="16">
    <location>
        <begin position="20"/>
        <end position="41"/>
    </location>
</feature>
<dbReference type="CDD" id="cd16922">
    <property type="entry name" value="HATPase_EvgS-ArcB-TorS-like"/>
    <property type="match status" value="1"/>
</dbReference>
<keyword evidence="5" id="KW-0547">Nucleotide-binding</keyword>
<feature type="domain" description="Response regulatory" evidence="18">
    <location>
        <begin position="789"/>
        <end position="907"/>
    </location>
</feature>
<feature type="domain" description="PAC" evidence="20">
    <location>
        <begin position="337"/>
        <end position="387"/>
    </location>
</feature>
<name>A0A848FY80_9RHOO</name>
<dbReference type="SUPFAM" id="SSF55785">
    <property type="entry name" value="PYP-like sensor domain (PAS domain)"/>
    <property type="match status" value="1"/>
</dbReference>
<feature type="domain" description="PAS" evidence="19">
    <location>
        <begin position="259"/>
        <end position="330"/>
    </location>
</feature>
<dbReference type="Proteomes" id="UP000580043">
    <property type="component" value="Unassembled WGS sequence"/>
</dbReference>
<dbReference type="Pfam" id="PF01627">
    <property type="entry name" value="Hpt"/>
    <property type="match status" value="1"/>
</dbReference>
<protein>
    <recommendedName>
        <fullName evidence="11">Sensory/regulatory protein RpfC</fullName>
        <ecNumber evidence="2">2.7.13.3</ecNumber>
    </recommendedName>
    <alternativeName>
        <fullName evidence="12">Virulence sensor protein BvgS</fullName>
    </alternativeName>
</protein>
<dbReference type="PROSITE" id="PS50109">
    <property type="entry name" value="HIS_KIN"/>
    <property type="match status" value="1"/>
</dbReference>
<dbReference type="PRINTS" id="PR00344">
    <property type="entry name" value="BCTRLSENSOR"/>
</dbReference>
<dbReference type="GO" id="GO:0000155">
    <property type="term" value="F:phosphorelay sensor kinase activity"/>
    <property type="evidence" value="ECO:0007669"/>
    <property type="project" value="InterPro"/>
</dbReference>
<dbReference type="Pfam" id="PF00072">
    <property type="entry name" value="Response_reg"/>
    <property type="match status" value="1"/>
</dbReference>
<dbReference type="SMART" id="SM00387">
    <property type="entry name" value="HATPase_c"/>
    <property type="match status" value="1"/>
</dbReference>
<evidence type="ECO:0000256" key="7">
    <source>
        <dbReference type="ARBA" id="ARBA00022840"/>
    </source>
</evidence>
<evidence type="ECO:0000256" key="3">
    <source>
        <dbReference type="ARBA" id="ARBA00022553"/>
    </source>
</evidence>
<evidence type="ECO:0000256" key="12">
    <source>
        <dbReference type="ARBA" id="ARBA00070152"/>
    </source>
</evidence>
<keyword evidence="23" id="KW-1185">Reference proteome</keyword>
<dbReference type="Gene3D" id="3.40.50.2300">
    <property type="match status" value="2"/>
</dbReference>
<dbReference type="EMBL" id="JABBGA010000002">
    <property type="protein sequence ID" value="NML24897.1"/>
    <property type="molecule type" value="Genomic_DNA"/>
</dbReference>
<evidence type="ECO:0000259" key="19">
    <source>
        <dbReference type="PROSITE" id="PS50112"/>
    </source>
</evidence>
<reference evidence="22 23" key="1">
    <citation type="submission" date="2020-04" db="EMBL/GenBank/DDBJ databases">
        <title>Zoogloea sp. G-4-1-14 isolated from soil.</title>
        <authorList>
            <person name="Dahal R.H."/>
        </authorList>
    </citation>
    <scope>NUCLEOTIDE SEQUENCE [LARGE SCALE GENOMIC DNA]</scope>
    <source>
        <strain evidence="22 23">G-4-1-14</strain>
    </source>
</reference>
<evidence type="ECO:0000256" key="1">
    <source>
        <dbReference type="ARBA" id="ARBA00000085"/>
    </source>
</evidence>
<dbReference type="NCBIfam" id="TIGR00229">
    <property type="entry name" value="sensory_box"/>
    <property type="match status" value="1"/>
</dbReference>
<dbReference type="Gene3D" id="1.20.120.160">
    <property type="entry name" value="HPT domain"/>
    <property type="match status" value="1"/>
</dbReference>
<dbReference type="FunFam" id="3.30.565.10:FF:000010">
    <property type="entry name" value="Sensor histidine kinase RcsC"/>
    <property type="match status" value="1"/>
</dbReference>
<evidence type="ECO:0000256" key="13">
    <source>
        <dbReference type="PROSITE-ProRule" id="PRU00110"/>
    </source>
</evidence>
<comment type="caution">
    <text evidence="22">The sequence shown here is derived from an EMBL/GenBank/DDBJ whole genome shotgun (WGS) entry which is preliminary data.</text>
</comment>
<keyword evidence="16" id="KW-0472">Membrane</keyword>
<dbReference type="PROSITE" id="PS50112">
    <property type="entry name" value="PAS"/>
    <property type="match status" value="1"/>
</dbReference>
<keyword evidence="4" id="KW-0808">Transferase</keyword>
<evidence type="ECO:0000259" key="21">
    <source>
        <dbReference type="PROSITE" id="PS50894"/>
    </source>
</evidence>
<evidence type="ECO:0000256" key="15">
    <source>
        <dbReference type="SAM" id="MobiDB-lite"/>
    </source>
</evidence>
<dbReference type="FunFam" id="1.10.287.130:FF:000002">
    <property type="entry name" value="Two-component osmosensing histidine kinase"/>
    <property type="match status" value="1"/>
</dbReference>
<evidence type="ECO:0000256" key="9">
    <source>
        <dbReference type="ARBA" id="ARBA00058004"/>
    </source>
</evidence>
<dbReference type="PROSITE" id="PS50894">
    <property type="entry name" value="HPT"/>
    <property type="match status" value="1"/>
</dbReference>
<dbReference type="GO" id="GO:0005886">
    <property type="term" value="C:plasma membrane"/>
    <property type="evidence" value="ECO:0007669"/>
    <property type="project" value="UniProtKB-SubCell"/>
</dbReference>
<evidence type="ECO:0000259" key="17">
    <source>
        <dbReference type="PROSITE" id="PS50109"/>
    </source>
</evidence>
<dbReference type="SMART" id="SM00388">
    <property type="entry name" value="HisKA"/>
    <property type="match status" value="1"/>
</dbReference>
<dbReference type="InterPro" id="IPR036890">
    <property type="entry name" value="HATPase_C_sf"/>
</dbReference>
<dbReference type="PROSITE" id="PS50113">
    <property type="entry name" value="PAC"/>
    <property type="match status" value="1"/>
</dbReference>
<keyword evidence="3 14" id="KW-0597">Phosphoprotein</keyword>
<dbReference type="SUPFAM" id="SSF55874">
    <property type="entry name" value="ATPase domain of HSP90 chaperone/DNA topoisomerase II/histidine kinase"/>
    <property type="match status" value="1"/>
</dbReference>
<keyword evidence="16" id="KW-1133">Transmembrane helix</keyword>
<feature type="modified residue" description="4-aspartylphosphate" evidence="14">
    <location>
        <position position="838"/>
    </location>
</feature>
<dbReference type="InterPro" id="IPR008207">
    <property type="entry name" value="Sig_transdc_His_kin_Hpt_dom"/>
</dbReference>
<sequence length="1034" mass="111842">MRGLQHLAGRLGLHTLGQQLTLLFALLLTVSIGAYSGYVSYEQTNYVERLERRHADEIARHLAAALEAQLASGNKAGITAHLLGLSDEARILRLTVTDRQGYPLVDLSRSDNTQPLTPVKVSDTPLPLPDQSRKAANSATRSGLETLVSWTGIGERAPLGWLRTEVQPAAASSNLTHILEDSAFAGLLTLLLGTAAIRVFLRPPLRSLEQATAFAESLEGSQGSTLNESTAVVEIRKLVDALNWTSIRLFDGQSALAASESRNRAIAEAALDSIITVDQQGCILEFNPAAERTFGLARANALHQPVTQLIFPERLRADHQAKLQELLTTPEPDTLSRRIETLAIRGNGDEFPVEMALVPLEGEGHRFITAYLRDISERKEAERIMREAKESAEANSRSKSDFLANMSHEIRTPMNAILGMTDLALETRLDEEQKEYLTLVKTSADSLLNIINDILDFSKIEAGKLDFEHIDFSLRDCVALSVRTLQQRAAEKDLELSVTVAPDVPDSLIGDPHRLRQILINLLSNGIKFTSLGSVRLSVASGAPCNQGMELRFEVTDTGVGIPHDKQGLIFEAFSQADTSTTRRYGGTGLGLTICARLVQAMGGQLGVTSMPGKGSTFHFTARFDKGQAVAQADDGPQLEGLPVLIAVDNPADRSMLTELLTQWRMAPVPAIDASQCRRALGEAAALGKPYQVAIIGTQLSDAEGFELAAAIPHLTHPVPSVIMLAGEGRRGDGARCRELGIAAYLPMPIEASDLLNAILLSVELPEASSNDRPLITRHTLREQRRQLKILLAEDNVVNQTLATRLLQKLGHQVEVANNGQEALDLHAQGHFDVILMDVQMPVMGGFDATAAIRAREAAGTPSTPIIAMTAHAMKGDRERCLQAGMDGYLSKPVHAPDLVEVLIHHAGLGDPAPTPEPESAPPSGPVFDREKVLANLGDDEELLEQLLDMYCEDEPRMLANVEAAVTEGDAEGLHSSAHALKGAVSNFCATRAQAKAQQLERAGRERNMGSTPALLDELRAELLALRQAFGRAA</sequence>
<proteinExistence type="predicted"/>
<comment type="subunit">
    <text evidence="10">At low DSF concentrations, interacts with RpfF.</text>
</comment>
<dbReference type="Pfam" id="PF13426">
    <property type="entry name" value="PAS_9"/>
    <property type="match status" value="1"/>
</dbReference>
<dbReference type="SMART" id="SM00091">
    <property type="entry name" value="PAS"/>
    <property type="match status" value="1"/>
</dbReference>
<keyword evidence="6" id="KW-0418">Kinase</keyword>
<dbReference type="Pfam" id="PF02518">
    <property type="entry name" value="HATPase_c"/>
    <property type="match status" value="1"/>
</dbReference>
<dbReference type="SUPFAM" id="SSF47226">
    <property type="entry name" value="Histidine-containing phosphotransfer domain, HPT domain"/>
    <property type="match status" value="1"/>
</dbReference>
<evidence type="ECO:0000256" key="16">
    <source>
        <dbReference type="SAM" id="Phobius"/>
    </source>
</evidence>
<evidence type="ECO:0000256" key="6">
    <source>
        <dbReference type="ARBA" id="ARBA00022777"/>
    </source>
</evidence>
<dbReference type="InterPro" id="IPR003661">
    <property type="entry name" value="HisK_dim/P_dom"/>
</dbReference>
<dbReference type="RefSeq" id="WP_169144536.1">
    <property type="nucleotide sequence ID" value="NZ_JABBGA010000002.1"/>
</dbReference>
<dbReference type="PANTHER" id="PTHR45339:SF5">
    <property type="entry name" value="HISTIDINE KINASE"/>
    <property type="match status" value="1"/>
</dbReference>
<feature type="domain" description="HPt" evidence="21">
    <location>
        <begin position="940"/>
        <end position="1033"/>
    </location>
</feature>
<dbReference type="CDD" id="cd00088">
    <property type="entry name" value="HPT"/>
    <property type="match status" value="1"/>
</dbReference>
<evidence type="ECO:0000256" key="10">
    <source>
        <dbReference type="ARBA" id="ARBA00064003"/>
    </source>
</evidence>
<accession>A0A848FY80</accession>
<dbReference type="InterPro" id="IPR035965">
    <property type="entry name" value="PAS-like_dom_sf"/>
</dbReference>
<dbReference type="EC" id="2.7.13.3" evidence="2"/>
<dbReference type="InterPro" id="IPR011006">
    <property type="entry name" value="CheY-like_superfamily"/>
</dbReference>
<dbReference type="Gene3D" id="3.30.565.10">
    <property type="entry name" value="Histidine kinase-like ATPase, C-terminal domain"/>
    <property type="match status" value="1"/>
</dbReference>
<dbReference type="SMART" id="SM00073">
    <property type="entry name" value="HPT"/>
    <property type="match status" value="1"/>
</dbReference>
<evidence type="ECO:0000256" key="14">
    <source>
        <dbReference type="PROSITE-ProRule" id="PRU00169"/>
    </source>
</evidence>
<dbReference type="PROSITE" id="PS50110">
    <property type="entry name" value="RESPONSE_REGULATORY"/>
    <property type="match status" value="2"/>
</dbReference>
<keyword evidence="7" id="KW-0067">ATP-binding</keyword>
<feature type="modified residue" description="Phosphohistidine" evidence="13">
    <location>
        <position position="979"/>
    </location>
</feature>
<dbReference type="PANTHER" id="PTHR45339">
    <property type="entry name" value="HYBRID SIGNAL TRANSDUCTION HISTIDINE KINASE J"/>
    <property type="match status" value="1"/>
</dbReference>
<dbReference type="SMART" id="SM00448">
    <property type="entry name" value="REC"/>
    <property type="match status" value="2"/>
</dbReference>
<evidence type="ECO:0000256" key="2">
    <source>
        <dbReference type="ARBA" id="ARBA00012438"/>
    </source>
</evidence>
<dbReference type="InterPro" id="IPR000014">
    <property type="entry name" value="PAS"/>
</dbReference>
<organism evidence="22 23">
    <name type="scientific">Zoogloea dura</name>
    <dbReference type="NCBI Taxonomy" id="2728840"/>
    <lineage>
        <taxon>Bacteria</taxon>
        <taxon>Pseudomonadati</taxon>
        <taxon>Pseudomonadota</taxon>
        <taxon>Betaproteobacteria</taxon>
        <taxon>Rhodocyclales</taxon>
        <taxon>Zoogloeaceae</taxon>
        <taxon>Zoogloea</taxon>
    </lineage>
</organism>
<evidence type="ECO:0000259" key="18">
    <source>
        <dbReference type="PROSITE" id="PS50110"/>
    </source>
</evidence>
<dbReference type="InterPro" id="IPR000700">
    <property type="entry name" value="PAS-assoc_C"/>
</dbReference>
<dbReference type="InterPro" id="IPR001789">
    <property type="entry name" value="Sig_transdc_resp-reg_receiver"/>
</dbReference>
<dbReference type="InterPro" id="IPR036097">
    <property type="entry name" value="HisK_dim/P_sf"/>
</dbReference>
<dbReference type="InterPro" id="IPR004358">
    <property type="entry name" value="Sig_transdc_His_kin-like_C"/>
</dbReference>
<dbReference type="InterPro" id="IPR036641">
    <property type="entry name" value="HPT_dom_sf"/>
</dbReference>
<evidence type="ECO:0000256" key="4">
    <source>
        <dbReference type="ARBA" id="ARBA00022679"/>
    </source>
</evidence>
<keyword evidence="16" id="KW-0812">Transmembrane</keyword>
<dbReference type="AlphaFoldDB" id="A0A848FY80"/>
<feature type="region of interest" description="Disordered" evidence="15">
    <location>
        <begin position="106"/>
        <end position="139"/>
    </location>
</feature>
<dbReference type="CDD" id="cd00130">
    <property type="entry name" value="PAS"/>
    <property type="match status" value="1"/>
</dbReference>
<gene>
    <name evidence="22" type="ORF">HHL15_04045</name>
</gene>
<evidence type="ECO:0000256" key="11">
    <source>
        <dbReference type="ARBA" id="ARBA00068150"/>
    </source>
</evidence>
<dbReference type="Gene3D" id="1.10.287.130">
    <property type="match status" value="1"/>
</dbReference>
<dbReference type="GO" id="GO:0005524">
    <property type="term" value="F:ATP binding"/>
    <property type="evidence" value="ECO:0007669"/>
    <property type="project" value="UniProtKB-KW"/>
</dbReference>
<keyword evidence="8" id="KW-0902">Two-component regulatory system</keyword>